<gene>
    <name evidence="2" type="ORF">Fcan01_15544</name>
</gene>
<dbReference type="Proteomes" id="UP000198287">
    <property type="component" value="Unassembled WGS sequence"/>
</dbReference>
<keyword evidence="3" id="KW-1185">Reference proteome</keyword>
<organism evidence="2 3">
    <name type="scientific">Folsomia candida</name>
    <name type="common">Springtail</name>
    <dbReference type="NCBI Taxonomy" id="158441"/>
    <lineage>
        <taxon>Eukaryota</taxon>
        <taxon>Metazoa</taxon>
        <taxon>Ecdysozoa</taxon>
        <taxon>Arthropoda</taxon>
        <taxon>Hexapoda</taxon>
        <taxon>Collembola</taxon>
        <taxon>Entomobryomorpha</taxon>
        <taxon>Isotomoidea</taxon>
        <taxon>Isotomidae</taxon>
        <taxon>Proisotominae</taxon>
        <taxon>Folsomia</taxon>
    </lineage>
</organism>
<feature type="transmembrane region" description="Helical" evidence="1">
    <location>
        <begin position="200"/>
        <end position="219"/>
    </location>
</feature>
<feature type="transmembrane region" description="Helical" evidence="1">
    <location>
        <begin position="45"/>
        <end position="64"/>
    </location>
</feature>
<keyword evidence="1" id="KW-0812">Transmembrane</keyword>
<comment type="caution">
    <text evidence="2">The sequence shown here is derived from an EMBL/GenBank/DDBJ whole genome shotgun (WGS) entry which is preliminary data.</text>
</comment>
<evidence type="ECO:0000313" key="3">
    <source>
        <dbReference type="Proteomes" id="UP000198287"/>
    </source>
</evidence>
<sequence>MLFEAGLEVMILNLELLALFGFKAFFYDRKRKRFIRLDRDHKLKIILTSGTVATLVINGIHTMAFSKGLTSTKKAFIGTFVLGFWTAYLVTMPVLIGCQRYVDLLNMMRFFESGYFKQIGCPSKGVRWWTGRVQLCNLAATVVSFVAPVAGFTIMGYEAKIPTFLGSTSINIESSLTHWIVFAVSFVLQSYIWCIVPVSFCIMVGSICCVTSVSMAGYLSCLKKSTKLLNNLPISVTLYKQLCVLVGQMNLCFRQMVLPAILIYSISVNILGTYLCVKLNGQLFENVGNVLFPLLAFETFLLIMGFGTTAGFTNKTSIRIVGKMKMALLKKNLENQSYIRRMINACGPMRIRFGSNFIEMSTPLVMTCFCVKSLVRLLLVF</sequence>
<accession>A0A226DYE9</accession>
<evidence type="ECO:0000256" key="1">
    <source>
        <dbReference type="SAM" id="Phobius"/>
    </source>
</evidence>
<reference evidence="2 3" key="1">
    <citation type="submission" date="2015-12" db="EMBL/GenBank/DDBJ databases">
        <title>The genome of Folsomia candida.</title>
        <authorList>
            <person name="Faddeeva A."/>
            <person name="Derks M.F."/>
            <person name="Anvar Y."/>
            <person name="Smit S."/>
            <person name="Van Straalen N."/>
            <person name="Roelofs D."/>
        </authorList>
    </citation>
    <scope>NUCLEOTIDE SEQUENCE [LARGE SCALE GENOMIC DNA]</scope>
    <source>
        <strain evidence="2 3">VU population</strain>
        <tissue evidence="2">Whole body</tissue>
    </source>
</reference>
<feature type="transmembrane region" description="Helical" evidence="1">
    <location>
        <begin position="76"/>
        <end position="98"/>
    </location>
</feature>
<feature type="transmembrane region" description="Helical" evidence="1">
    <location>
        <begin position="135"/>
        <end position="156"/>
    </location>
</feature>
<protein>
    <submittedName>
        <fullName evidence="2">Uncharacterized protein</fullName>
    </submittedName>
</protein>
<dbReference type="EMBL" id="LNIX01000010">
    <property type="protein sequence ID" value="OXA49747.1"/>
    <property type="molecule type" value="Genomic_DNA"/>
</dbReference>
<name>A0A226DYE9_FOLCA</name>
<keyword evidence="1" id="KW-0472">Membrane</keyword>
<feature type="transmembrane region" description="Helical" evidence="1">
    <location>
        <begin position="256"/>
        <end position="277"/>
    </location>
</feature>
<feature type="transmembrane region" description="Helical" evidence="1">
    <location>
        <begin position="6"/>
        <end position="25"/>
    </location>
</feature>
<evidence type="ECO:0000313" key="2">
    <source>
        <dbReference type="EMBL" id="OXA49747.1"/>
    </source>
</evidence>
<keyword evidence="1" id="KW-1133">Transmembrane helix</keyword>
<feature type="transmembrane region" description="Helical" evidence="1">
    <location>
        <begin position="289"/>
        <end position="312"/>
    </location>
</feature>
<proteinExistence type="predicted"/>
<feature type="transmembrane region" description="Helical" evidence="1">
    <location>
        <begin position="176"/>
        <end position="193"/>
    </location>
</feature>
<dbReference type="AlphaFoldDB" id="A0A226DYE9"/>